<dbReference type="Pfam" id="PF04973">
    <property type="entry name" value="NMN_transporter"/>
    <property type="match status" value="1"/>
</dbReference>
<dbReference type="NCBIfam" id="TIGR01528">
    <property type="entry name" value="NMN_trans_PnuC"/>
    <property type="match status" value="1"/>
</dbReference>
<proteinExistence type="inferred from homology"/>
<name>A0ABZ2ZVI3_9MICC</name>
<feature type="transmembrane region" description="Helical" evidence="8">
    <location>
        <begin position="108"/>
        <end position="129"/>
    </location>
</feature>
<dbReference type="PANTHER" id="PTHR36122">
    <property type="entry name" value="NICOTINAMIDE RIBOSIDE TRANSPORTER PNUC"/>
    <property type="match status" value="1"/>
</dbReference>
<dbReference type="Proteomes" id="UP001448858">
    <property type="component" value="Chromosome"/>
</dbReference>
<evidence type="ECO:0000256" key="1">
    <source>
        <dbReference type="ARBA" id="ARBA00004651"/>
    </source>
</evidence>
<protein>
    <submittedName>
        <fullName evidence="9">Nicotinamide riboside transporter PnuC</fullName>
    </submittedName>
</protein>
<evidence type="ECO:0000256" key="3">
    <source>
        <dbReference type="ARBA" id="ARBA00022448"/>
    </source>
</evidence>
<keyword evidence="7 8" id="KW-0472">Membrane</keyword>
<accession>A0ABZ2ZVI3</accession>
<evidence type="ECO:0000256" key="4">
    <source>
        <dbReference type="ARBA" id="ARBA00022475"/>
    </source>
</evidence>
<reference evidence="9 10" key="1">
    <citation type="submission" date="2024-04" db="EMBL/GenBank/DDBJ databases">
        <title>Arthrobacter sp. from Plains bison fecal sample.</title>
        <authorList>
            <person name="Ruzzini A."/>
        </authorList>
    </citation>
    <scope>NUCLEOTIDE SEQUENCE [LARGE SCALE GENOMIC DNA]</scope>
    <source>
        <strain evidence="9 10">EINP1</strain>
    </source>
</reference>
<evidence type="ECO:0000256" key="6">
    <source>
        <dbReference type="ARBA" id="ARBA00022989"/>
    </source>
</evidence>
<evidence type="ECO:0000256" key="2">
    <source>
        <dbReference type="ARBA" id="ARBA00006669"/>
    </source>
</evidence>
<gene>
    <name evidence="9" type="primary">pnuC</name>
    <name evidence="9" type="ORF">AAE021_13565</name>
</gene>
<evidence type="ECO:0000256" key="8">
    <source>
        <dbReference type="SAM" id="Phobius"/>
    </source>
</evidence>
<keyword evidence="5 8" id="KW-0812">Transmembrane</keyword>
<sequence length="219" mass="23637">MNAVLDWMNSPAATLLGAPVSWIEIIGFVTGAACVYGVARQKSWNWPVGIVNNVAFMVLFFGAGLYGETLLQMVFAAVSVYGWYNWVRGARGTAGTGDLPIRDGSTTEVACGLGAVVLATVGVAMILTHGTDSQVPWPDAFVLAASLLATYWQARKIFQHWYVWIVIDLVSIPLYFSRGLNLTAILYIGFTVLCVYGLVGWTRSRSAGTHSGEPQKVPA</sequence>
<dbReference type="InterPro" id="IPR006419">
    <property type="entry name" value="NMN_transpt_PnuC"/>
</dbReference>
<comment type="subcellular location">
    <subcellularLocation>
        <location evidence="1">Cell membrane</location>
        <topology evidence="1">Multi-pass membrane protein</topology>
    </subcellularLocation>
</comment>
<feature type="transmembrane region" description="Helical" evidence="8">
    <location>
        <begin position="70"/>
        <end position="87"/>
    </location>
</feature>
<keyword evidence="10" id="KW-1185">Reference proteome</keyword>
<dbReference type="PANTHER" id="PTHR36122:SF2">
    <property type="entry name" value="NICOTINAMIDE RIBOSIDE TRANSPORTER PNUC"/>
    <property type="match status" value="1"/>
</dbReference>
<organism evidence="9 10">
    <name type="scientific">Arthrobacter citreus</name>
    <dbReference type="NCBI Taxonomy" id="1670"/>
    <lineage>
        <taxon>Bacteria</taxon>
        <taxon>Bacillati</taxon>
        <taxon>Actinomycetota</taxon>
        <taxon>Actinomycetes</taxon>
        <taxon>Micrococcales</taxon>
        <taxon>Micrococcaceae</taxon>
        <taxon>Arthrobacter</taxon>
    </lineage>
</organism>
<evidence type="ECO:0000313" key="9">
    <source>
        <dbReference type="EMBL" id="WZP15200.1"/>
    </source>
</evidence>
<dbReference type="RefSeq" id="WP_342022868.1">
    <property type="nucleotide sequence ID" value="NZ_CP151657.1"/>
</dbReference>
<keyword evidence="6 8" id="KW-1133">Transmembrane helix</keyword>
<evidence type="ECO:0000256" key="7">
    <source>
        <dbReference type="ARBA" id="ARBA00023136"/>
    </source>
</evidence>
<evidence type="ECO:0000313" key="10">
    <source>
        <dbReference type="Proteomes" id="UP001448858"/>
    </source>
</evidence>
<feature type="transmembrane region" description="Helical" evidence="8">
    <location>
        <begin position="20"/>
        <end position="39"/>
    </location>
</feature>
<comment type="similarity">
    <text evidence="2">Belongs to the nicotinamide ribonucleoside (NR) uptake permease (TC 4.B.1) family.</text>
</comment>
<feature type="transmembrane region" description="Helical" evidence="8">
    <location>
        <begin position="184"/>
        <end position="201"/>
    </location>
</feature>
<keyword evidence="4" id="KW-1003">Cell membrane</keyword>
<feature type="transmembrane region" description="Helical" evidence="8">
    <location>
        <begin position="46"/>
        <end position="64"/>
    </location>
</feature>
<evidence type="ECO:0000256" key="5">
    <source>
        <dbReference type="ARBA" id="ARBA00022692"/>
    </source>
</evidence>
<dbReference type="EMBL" id="CP151657">
    <property type="protein sequence ID" value="WZP15200.1"/>
    <property type="molecule type" value="Genomic_DNA"/>
</dbReference>
<keyword evidence="3" id="KW-0813">Transport</keyword>